<evidence type="ECO:0000256" key="4">
    <source>
        <dbReference type="ARBA" id="ARBA00022989"/>
    </source>
</evidence>
<evidence type="ECO:0000256" key="3">
    <source>
        <dbReference type="ARBA" id="ARBA00022692"/>
    </source>
</evidence>
<keyword evidence="3 6" id="KW-0812">Transmembrane</keyword>
<keyword evidence="4 6" id="KW-1133">Transmembrane helix</keyword>
<organism evidence="7 8">
    <name type="scientific">Pseudarthrobacter psychrotolerans</name>
    <dbReference type="NCBI Taxonomy" id="2697569"/>
    <lineage>
        <taxon>Bacteria</taxon>
        <taxon>Bacillati</taxon>
        <taxon>Actinomycetota</taxon>
        <taxon>Actinomycetes</taxon>
        <taxon>Micrococcales</taxon>
        <taxon>Micrococcaceae</taxon>
        <taxon>Pseudarthrobacter</taxon>
    </lineage>
</organism>
<dbReference type="GO" id="GO:0016020">
    <property type="term" value="C:membrane"/>
    <property type="evidence" value="ECO:0007669"/>
    <property type="project" value="UniProtKB-SubCell"/>
</dbReference>
<evidence type="ECO:0000313" key="8">
    <source>
        <dbReference type="Proteomes" id="UP000464186"/>
    </source>
</evidence>
<gene>
    <name evidence="7" type="ORF">GU243_08895</name>
</gene>
<evidence type="ECO:0000256" key="1">
    <source>
        <dbReference type="ARBA" id="ARBA00004167"/>
    </source>
</evidence>
<dbReference type="InterPro" id="IPR045584">
    <property type="entry name" value="Pilin-like"/>
</dbReference>
<dbReference type="NCBIfam" id="TIGR02532">
    <property type="entry name" value="IV_pilin_GFxxxE"/>
    <property type="match status" value="1"/>
</dbReference>
<dbReference type="PANTHER" id="PTHR30093:SF44">
    <property type="entry name" value="TYPE II SECRETION SYSTEM CORE PROTEIN G"/>
    <property type="match status" value="1"/>
</dbReference>
<sequence>MWAQTKNLPTERNSRRGFTIVELLIVIVVIGILAAITIVAYNGVQDRAKTSNAQATSTGLIKKIELYSVDKGTYPTTLTQMTGAGAASQPYYVTNITFIPPFPVATSTPNTLTYVTCESGTGYQIFYWNYQTKALGFYTGGAQTNCAAAP</sequence>
<dbReference type="Gene3D" id="3.30.700.10">
    <property type="entry name" value="Glycoprotein, Type 4 Pilin"/>
    <property type="match status" value="1"/>
</dbReference>
<dbReference type="KEGG" id="psey:GU243_08895"/>
<evidence type="ECO:0000256" key="6">
    <source>
        <dbReference type="SAM" id="Phobius"/>
    </source>
</evidence>
<feature type="transmembrane region" description="Helical" evidence="6">
    <location>
        <begin position="20"/>
        <end position="41"/>
    </location>
</feature>
<dbReference type="PANTHER" id="PTHR30093">
    <property type="entry name" value="GENERAL SECRETION PATHWAY PROTEIN G"/>
    <property type="match status" value="1"/>
</dbReference>
<keyword evidence="2" id="KW-0488">Methylation</keyword>
<dbReference type="PRINTS" id="PR00813">
    <property type="entry name" value="BCTERIALGSPG"/>
</dbReference>
<dbReference type="AlphaFoldDB" id="A0A6P1NQK1"/>
<name>A0A6P1NQK1_9MICC</name>
<dbReference type="Pfam" id="PF07963">
    <property type="entry name" value="N_methyl"/>
    <property type="match status" value="1"/>
</dbReference>
<accession>A0A6P1NQK1</accession>
<dbReference type="Proteomes" id="UP000464186">
    <property type="component" value="Chromosome"/>
</dbReference>
<evidence type="ECO:0000313" key="7">
    <source>
        <dbReference type="EMBL" id="QHK19832.1"/>
    </source>
</evidence>
<reference evidence="7 8" key="1">
    <citation type="submission" date="2020-01" db="EMBL/GenBank/DDBJ databases">
        <title>Pseudarthrobacter psychrotolerans sp. nov., isolated from antarctic soil.</title>
        <authorList>
            <person name="Shin Y."/>
            <person name="Park W."/>
        </authorList>
    </citation>
    <scope>NUCLEOTIDE SEQUENCE [LARGE SCALE GENOMIC DNA]</scope>
    <source>
        <strain evidence="7 8">YJ56</strain>
    </source>
</reference>
<dbReference type="SUPFAM" id="SSF54523">
    <property type="entry name" value="Pili subunits"/>
    <property type="match status" value="1"/>
</dbReference>
<protein>
    <submittedName>
        <fullName evidence="7">Prepilin-type N-terminal cleavage/methylation domain-containing protein</fullName>
    </submittedName>
</protein>
<keyword evidence="8" id="KW-1185">Reference proteome</keyword>
<comment type="subcellular location">
    <subcellularLocation>
        <location evidence="1">Membrane</location>
        <topology evidence="1">Single-pass membrane protein</topology>
    </subcellularLocation>
</comment>
<dbReference type="InterPro" id="IPR000983">
    <property type="entry name" value="Bac_GSPG_pilin"/>
</dbReference>
<dbReference type="GO" id="GO:0015628">
    <property type="term" value="P:protein secretion by the type II secretion system"/>
    <property type="evidence" value="ECO:0007669"/>
    <property type="project" value="InterPro"/>
</dbReference>
<keyword evidence="5 6" id="KW-0472">Membrane</keyword>
<proteinExistence type="predicted"/>
<dbReference type="InterPro" id="IPR012902">
    <property type="entry name" value="N_methyl_site"/>
</dbReference>
<evidence type="ECO:0000256" key="2">
    <source>
        <dbReference type="ARBA" id="ARBA00022481"/>
    </source>
</evidence>
<dbReference type="EMBL" id="CP047898">
    <property type="protein sequence ID" value="QHK19832.1"/>
    <property type="molecule type" value="Genomic_DNA"/>
</dbReference>
<evidence type="ECO:0000256" key="5">
    <source>
        <dbReference type="ARBA" id="ARBA00023136"/>
    </source>
</evidence>
<dbReference type="GO" id="GO:0015627">
    <property type="term" value="C:type II protein secretion system complex"/>
    <property type="evidence" value="ECO:0007669"/>
    <property type="project" value="InterPro"/>
</dbReference>